<proteinExistence type="predicted"/>
<accession>A0A8R1UQ05</accession>
<feature type="compositionally biased region" description="Acidic residues" evidence="1">
    <location>
        <begin position="160"/>
        <end position="169"/>
    </location>
</feature>
<keyword evidence="3" id="KW-1185">Reference proteome</keyword>
<dbReference type="Proteomes" id="UP000005239">
    <property type="component" value="Unassembled WGS sequence"/>
</dbReference>
<gene>
    <name evidence="2" type="primary">WBGene00274101</name>
</gene>
<evidence type="ECO:0000256" key="1">
    <source>
        <dbReference type="SAM" id="MobiDB-lite"/>
    </source>
</evidence>
<feature type="compositionally biased region" description="Polar residues" evidence="1">
    <location>
        <begin position="143"/>
        <end position="157"/>
    </location>
</feature>
<feature type="region of interest" description="Disordered" evidence="1">
    <location>
        <begin position="1"/>
        <end position="76"/>
    </location>
</feature>
<dbReference type="PANTHER" id="PTHR21578">
    <property type="entry name" value="PROTEIN CBG03826"/>
    <property type="match status" value="1"/>
</dbReference>
<feature type="compositionally biased region" description="Basic and acidic residues" evidence="1">
    <location>
        <begin position="21"/>
        <end position="33"/>
    </location>
</feature>
<feature type="region of interest" description="Disordered" evidence="1">
    <location>
        <begin position="524"/>
        <end position="569"/>
    </location>
</feature>
<name>A0A2A6BMK9_PRIPA</name>
<reference evidence="3" key="1">
    <citation type="journal article" date="2008" name="Nat. Genet.">
        <title>The Pristionchus pacificus genome provides a unique perspective on nematode lifestyle and parasitism.</title>
        <authorList>
            <person name="Dieterich C."/>
            <person name="Clifton S.W."/>
            <person name="Schuster L.N."/>
            <person name="Chinwalla A."/>
            <person name="Delehaunty K."/>
            <person name="Dinkelacker I."/>
            <person name="Fulton L."/>
            <person name="Fulton R."/>
            <person name="Godfrey J."/>
            <person name="Minx P."/>
            <person name="Mitreva M."/>
            <person name="Roeseler W."/>
            <person name="Tian H."/>
            <person name="Witte H."/>
            <person name="Yang S.P."/>
            <person name="Wilson R.K."/>
            <person name="Sommer R.J."/>
        </authorList>
    </citation>
    <scope>NUCLEOTIDE SEQUENCE [LARGE SCALE GENOMIC DNA]</scope>
    <source>
        <strain evidence="3">PS312</strain>
    </source>
</reference>
<reference evidence="2" key="2">
    <citation type="submission" date="2022-06" db="UniProtKB">
        <authorList>
            <consortium name="EnsemblMetazoa"/>
        </authorList>
    </citation>
    <scope>IDENTIFICATION</scope>
    <source>
        <strain evidence="2">PS312</strain>
    </source>
</reference>
<sequence length="725" mass="77292">MPSFQYKTRHMAPPKAKRFRLLGEDSGVAREETEPTSSRRTRSRYPVATEGDSSADTSAIEGDISDEANESTATSTLRRITRARLVFRGRVASADSPATSARTRPFNALTFAASTQTEDPARDNAHGNLGAEWESIAEHLRRTSSNSSVAGSPTPHLSDNDDTMEEVDVLADPPRERRAATQRALESLAEQHPQPAVRPTRASAVRARDATNRELAADRASGRRTMVRTTTNTAASAVVRDNVDDVGGLLEEIMGQLAPNILESFGDRLREGSGRRMYQFERDTITGRLNLVRGHAPAAAAAGDAASAAGTVPNRTVTTVRMDLQIDVGRSGTPVFDFDEIRRITDATRARRPVEQAARIRLDQLTDQEVTTVLHRVIEDCEMAANRQREARELELDAQDRAAAAARADARAARAAEAQAAAAAAEREGLPPPPVETVVDPMAELRMAVRNQITDPPSTTASTSSTAAAVATATVAPTVAVAATVPAAPAAPTEPAAAAAADVQPRTRAQVRLAAAAALTLSEVSPAPSPPADMDAAVSDDSHSATPTPPPVEEARDASDPPSSQRILTDLRSSVVRELRHIRRTRALMSAGAAPPPPPPETTSTLLNHPVPSVSQPAVSGGVELVGMELVGPMDNPTAPLEALRDHLFTPPIPVMRQRIEAVTTNRLREFIMYISGQASDNGPRRQLTAPFGGGPIDYRLRSIINAGNVAIAALVRRESELIII</sequence>
<evidence type="ECO:0000313" key="3">
    <source>
        <dbReference type="Proteomes" id="UP000005239"/>
    </source>
</evidence>
<feature type="region of interest" description="Disordered" evidence="1">
    <location>
        <begin position="140"/>
        <end position="225"/>
    </location>
</feature>
<dbReference type="EnsemblMetazoa" id="PPA35732.1">
    <property type="protein sequence ID" value="PPA35732.1"/>
    <property type="gene ID" value="WBGene00274101"/>
</dbReference>
<feature type="compositionally biased region" description="Basic residues" evidence="1">
    <location>
        <begin position="7"/>
        <end position="20"/>
    </location>
</feature>
<feature type="compositionally biased region" description="Basic and acidic residues" evidence="1">
    <location>
        <begin position="206"/>
        <end position="221"/>
    </location>
</feature>
<organism evidence="2 3">
    <name type="scientific">Pristionchus pacificus</name>
    <name type="common">Parasitic nematode worm</name>
    <dbReference type="NCBI Taxonomy" id="54126"/>
    <lineage>
        <taxon>Eukaryota</taxon>
        <taxon>Metazoa</taxon>
        <taxon>Ecdysozoa</taxon>
        <taxon>Nematoda</taxon>
        <taxon>Chromadorea</taxon>
        <taxon>Rhabditida</taxon>
        <taxon>Rhabditina</taxon>
        <taxon>Diplogasteromorpha</taxon>
        <taxon>Diplogasteroidea</taxon>
        <taxon>Neodiplogasteridae</taxon>
        <taxon>Pristionchus</taxon>
    </lineage>
</organism>
<dbReference type="AlphaFoldDB" id="A0A2A6BMK9"/>
<protein>
    <submittedName>
        <fullName evidence="2">Uncharacterized protein</fullName>
    </submittedName>
</protein>
<feature type="compositionally biased region" description="Low complexity" evidence="1">
    <location>
        <begin position="524"/>
        <end position="539"/>
    </location>
</feature>
<accession>A0A2A6BMK9</accession>
<evidence type="ECO:0000313" key="2">
    <source>
        <dbReference type="EnsemblMetazoa" id="PPA35732.1"/>
    </source>
</evidence>
<dbReference type="PANTHER" id="PTHR21578:SF9">
    <property type="entry name" value="RING-TYPE DOMAIN-CONTAINING PROTEIN"/>
    <property type="match status" value="1"/>
</dbReference>